<dbReference type="InterPro" id="IPR018062">
    <property type="entry name" value="HTH_AraC-typ_CS"/>
</dbReference>
<name>A0ABW3D4H5_9BACL</name>
<dbReference type="RefSeq" id="WP_379286205.1">
    <property type="nucleotide sequence ID" value="NZ_JBHTIU010000011.1"/>
</dbReference>
<dbReference type="SMART" id="SM00342">
    <property type="entry name" value="HTH_ARAC"/>
    <property type="match status" value="1"/>
</dbReference>
<evidence type="ECO:0000256" key="5">
    <source>
        <dbReference type="SAM" id="Phobius"/>
    </source>
</evidence>
<evidence type="ECO:0000313" key="7">
    <source>
        <dbReference type="EMBL" id="MFD0868285.1"/>
    </source>
</evidence>
<dbReference type="Proteomes" id="UP001597120">
    <property type="component" value="Unassembled WGS sequence"/>
</dbReference>
<dbReference type="Gene3D" id="1.10.10.60">
    <property type="entry name" value="Homeodomain-like"/>
    <property type="match status" value="2"/>
</dbReference>
<evidence type="ECO:0000259" key="6">
    <source>
        <dbReference type="PROSITE" id="PS01124"/>
    </source>
</evidence>
<keyword evidence="5" id="KW-0812">Transmembrane</keyword>
<evidence type="ECO:0000256" key="2">
    <source>
        <dbReference type="ARBA" id="ARBA00023125"/>
    </source>
</evidence>
<evidence type="ECO:0000313" key="8">
    <source>
        <dbReference type="Proteomes" id="UP001597120"/>
    </source>
</evidence>
<keyword evidence="5" id="KW-0472">Membrane</keyword>
<dbReference type="InterPro" id="IPR041522">
    <property type="entry name" value="CdaR_GGDEF"/>
</dbReference>
<sequence>MSSIRSINFGGHTDLDFDVSVIYNQFGKVYSNRFGFVPLSESPYKAILEQAVKQDNASILSPNTYPGQNELLVIRPVPLMERSPEGYVLLHVPADRLSRLLETIDLGYNRKILILDHRDSIVASQDQEDIGLELSAIANVQKQAESAYEFAQMISWGDDNYYLSQMHSSLHDWSFVTLTPAKELTGKSGNIVALTWIFVAALAILWVYISIAASKRLYFPIQYLSSKFSSGGQSSSDGLKDLEISLLRLTRTNQELRQKLEEQLPYVEQNVLLQLLSGQIGDKEFKRQAARYGLTALDPRFVLLVIQADIREMLEKYSNSDSPLIMYAVRKMAEEICEQRGPCLSIVPKHGQVVLVINVNRKEAETAHYKALGDTIRENIKQFLRITVTVSVSDPYQGYKHMAEAYSQALALLDYRLFVGKDSTIIRSEVPSADKRPYAILQEMVRSVVFDVSQADFTSAESKIEDIFRELSVSFRHTNAVMGLVSYLIGELHRLILEMGYSIEEVFETDLYQELHQMTSLHNMKTWLTTSVIGAMKDKLAALNRDERQTTISQVVQYILENYQTDLSLQQVAEQFELSPSQLSKWFKEEKNVNFSTFLIEIRIEQAKEWLIHTDLPIKEIAERLRYTTVHNFTRIFKKMTGTPPGQFRNQYRGGDEPLADKI</sequence>
<keyword evidence="1" id="KW-0805">Transcription regulation</keyword>
<reference evidence="8" key="1">
    <citation type="journal article" date="2019" name="Int. J. Syst. Evol. Microbiol.">
        <title>The Global Catalogue of Microorganisms (GCM) 10K type strain sequencing project: providing services to taxonomists for standard genome sequencing and annotation.</title>
        <authorList>
            <consortium name="The Broad Institute Genomics Platform"/>
            <consortium name="The Broad Institute Genome Sequencing Center for Infectious Disease"/>
            <person name="Wu L."/>
            <person name="Ma J."/>
        </authorList>
    </citation>
    <scope>NUCLEOTIDE SEQUENCE [LARGE SCALE GENOMIC DNA]</scope>
    <source>
        <strain evidence="8">CCUG 57263</strain>
    </source>
</reference>
<protein>
    <submittedName>
        <fullName evidence="7">Helix-turn-helix domain-containing protein</fullName>
    </submittedName>
</protein>
<dbReference type="PROSITE" id="PS00041">
    <property type="entry name" value="HTH_ARAC_FAMILY_1"/>
    <property type="match status" value="1"/>
</dbReference>
<dbReference type="Gene3D" id="3.30.450.20">
    <property type="entry name" value="PAS domain"/>
    <property type="match status" value="1"/>
</dbReference>
<proteinExistence type="predicted"/>
<keyword evidence="2" id="KW-0238">DNA-binding</keyword>
<dbReference type="SUPFAM" id="SSF46689">
    <property type="entry name" value="Homeodomain-like"/>
    <property type="match status" value="2"/>
</dbReference>
<feature type="compositionally biased region" description="Basic and acidic residues" evidence="4">
    <location>
        <begin position="654"/>
        <end position="663"/>
    </location>
</feature>
<evidence type="ECO:0000256" key="3">
    <source>
        <dbReference type="ARBA" id="ARBA00023163"/>
    </source>
</evidence>
<organism evidence="7 8">
    <name type="scientific">Paenibacillus residui</name>
    <dbReference type="NCBI Taxonomy" id="629724"/>
    <lineage>
        <taxon>Bacteria</taxon>
        <taxon>Bacillati</taxon>
        <taxon>Bacillota</taxon>
        <taxon>Bacilli</taxon>
        <taxon>Bacillales</taxon>
        <taxon>Paenibacillaceae</taxon>
        <taxon>Paenibacillus</taxon>
    </lineage>
</organism>
<comment type="caution">
    <text evidence="7">The sequence shown here is derived from an EMBL/GenBank/DDBJ whole genome shotgun (WGS) entry which is preliminary data.</text>
</comment>
<evidence type="ECO:0000256" key="1">
    <source>
        <dbReference type="ARBA" id="ARBA00023015"/>
    </source>
</evidence>
<gene>
    <name evidence="7" type="ORF">ACFQ03_03925</name>
</gene>
<keyword evidence="5" id="KW-1133">Transmembrane helix</keyword>
<dbReference type="InterPro" id="IPR009057">
    <property type="entry name" value="Homeodomain-like_sf"/>
</dbReference>
<dbReference type="Pfam" id="PF17853">
    <property type="entry name" value="GGDEF_2"/>
    <property type="match status" value="1"/>
</dbReference>
<dbReference type="PANTHER" id="PTHR43280">
    <property type="entry name" value="ARAC-FAMILY TRANSCRIPTIONAL REGULATOR"/>
    <property type="match status" value="1"/>
</dbReference>
<dbReference type="InterPro" id="IPR018060">
    <property type="entry name" value="HTH_AraC"/>
</dbReference>
<accession>A0ABW3D4H5</accession>
<keyword evidence="3" id="KW-0804">Transcription</keyword>
<keyword evidence="8" id="KW-1185">Reference proteome</keyword>
<feature type="domain" description="HTH araC/xylS-type" evidence="6">
    <location>
        <begin position="553"/>
        <end position="651"/>
    </location>
</feature>
<feature type="region of interest" description="Disordered" evidence="4">
    <location>
        <begin position="642"/>
        <end position="663"/>
    </location>
</feature>
<feature type="transmembrane region" description="Helical" evidence="5">
    <location>
        <begin position="191"/>
        <end position="209"/>
    </location>
</feature>
<dbReference type="PANTHER" id="PTHR43280:SF10">
    <property type="entry name" value="REGULATORY PROTEIN POCR"/>
    <property type="match status" value="1"/>
</dbReference>
<dbReference type="PROSITE" id="PS01124">
    <property type="entry name" value="HTH_ARAC_FAMILY_2"/>
    <property type="match status" value="1"/>
</dbReference>
<evidence type="ECO:0000256" key="4">
    <source>
        <dbReference type="SAM" id="MobiDB-lite"/>
    </source>
</evidence>
<dbReference type="EMBL" id="JBHTIU010000011">
    <property type="protein sequence ID" value="MFD0868285.1"/>
    <property type="molecule type" value="Genomic_DNA"/>
</dbReference>
<dbReference type="Pfam" id="PF12833">
    <property type="entry name" value="HTH_18"/>
    <property type="match status" value="1"/>
</dbReference>